<feature type="region of interest" description="Disordered" evidence="1">
    <location>
        <begin position="1"/>
        <end position="44"/>
    </location>
</feature>
<evidence type="ECO:0000313" key="3">
    <source>
        <dbReference type="Proteomes" id="UP000002357"/>
    </source>
</evidence>
<accession>B5GSW4</accession>
<reference evidence="2 3" key="1">
    <citation type="journal article" date="2010" name="Genome Biol. Evol.">
        <title>The sequence of a 1.8-mb bacterial linear plasmid reveals a rich evolutionary reservoir of secondary metabolic pathways.</title>
        <authorList>
            <person name="Medema M.H."/>
            <person name="Trefzer A."/>
            <person name="Kovalchuk A."/>
            <person name="van den Berg M."/>
            <person name="Mueller U."/>
            <person name="Heijne W."/>
            <person name="Wu L."/>
            <person name="Alam M.T."/>
            <person name="Ronning C.M."/>
            <person name="Nierman W.C."/>
            <person name="Bovenberg R.A.L."/>
            <person name="Breitling R."/>
            <person name="Takano E."/>
        </authorList>
    </citation>
    <scope>NUCLEOTIDE SEQUENCE [LARGE SCALE GENOMIC DNA]</scope>
    <source>
        <strain evidence="3">ATCC 27064 / DSM 738 / JCM 4710 / NBRC 13307 / NCIMB 12785 / NRRL 3585 / VKM Ac-602</strain>
    </source>
</reference>
<sequence>MSVRQGGTGGYGAGAPDRSAPYPGPGDAPSVGHPMNLGRRPDVS</sequence>
<dbReference type="EMBL" id="CM000913">
    <property type="protein sequence ID" value="EFG08908.1"/>
    <property type="molecule type" value="Genomic_DNA"/>
</dbReference>
<dbReference type="Proteomes" id="UP000002357">
    <property type="component" value="Chromosome"/>
</dbReference>
<keyword evidence="3" id="KW-1185">Reference proteome</keyword>
<name>B5GSW4_STRCL</name>
<evidence type="ECO:0000313" key="2">
    <source>
        <dbReference type="EMBL" id="EFG08908.1"/>
    </source>
</evidence>
<feature type="compositionally biased region" description="Gly residues" evidence="1">
    <location>
        <begin position="1"/>
        <end position="13"/>
    </location>
</feature>
<protein>
    <submittedName>
        <fullName evidence="2">Uncharacterized protein</fullName>
    </submittedName>
</protein>
<dbReference type="AlphaFoldDB" id="B5GSW4"/>
<organism evidence="2 3">
    <name type="scientific">Streptomyces clavuligerus</name>
    <dbReference type="NCBI Taxonomy" id="1901"/>
    <lineage>
        <taxon>Bacteria</taxon>
        <taxon>Bacillati</taxon>
        <taxon>Actinomycetota</taxon>
        <taxon>Actinomycetes</taxon>
        <taxon>Kitasatosporales</taxon>
        <taxon>Streptomycetaceae</taxon>
        <taxon>Streptomyces</taxon>
    </lineage>
</organism>
<proteinExistence type="predicted"/>
<gene>
    <name evidence="2" type="ORF">SCLAV_3836</name>
</gene>
<evidence type="ECO:0000256" key="1">
    <source>
        <dbReference type="SAM" id="MobiDB-lite"/>
    </source>
</evidence>